<dbReference type="InterPro" id="IPR000203">
    <property type="entry name" value="GPS"/>
</dbReference>
<dbReference type="SMART" id="SM00159">
    <property type="entry name" value="PTX"/>
    <property type="match status" value="1"/>
</dbReference>
<dbReference type="InterPro" id="IPR017981">
    <property type="entry name" value="GPCR_2-like_7TM"/>
</dbReference>
<dbReference type="GO" id="GO:0007166">
    <property type="term" value="P:cell surface receptor signaling pathway"/>
    <property type="evidence" value="ECO:0007669"/>
    <property type="project" value="InterPro"/>
</dbReference>
<evidence type="ECO:0000313" key="16">
    <source>
        <dbReference type="Proteomes" id="UP000694412"/>
    </source>
</evidence>
<feature type="region of interest" description="Disordered" evidence="9">
    <location>
        <begin position="1200"/>
        <end position="1223"/>
    </location>
</feature>
<evidence type="ECO:0000256" key="7">
    <source>
        <dbReference type="ARBA" id="ARBA00023157"/>
    </source>
</evidence>
<keyword evidence="3" id="KW-1003">Cell membrane</keyword>
<dbReference type="PRINTS" id="PR00249">
    <property type="entry name" value="GPCRSECRETIN"/>
</dbReference>
<dbReference type="Proteomes" id="UP000694412">
    <property type="component" value="Chromosome 17"/>
</dbReference>
<organism evidence="15 16">
    <name type="scientific">Coturnix japonica</name>
    <name type="common">Japanese quail</name>
    <name type="synonym">Coturnix coturnix japonica</name>
    <dbReference type="NCBI Taxonomy" id="93934"/>
    <lineage>
        <taxon>Eukaryota</taxon>
        <taxon>Metazoa</taxon>
        <taxon>Chordata</taxon>
        <taxon>Craniata</taxon>
        <taxon>Vertebrata</taxon>
        <taxon>Euteleostomi</taxon>
        <taxon>Archelosauria</taxon>
        <taxon>Archosauria</taxon>
        <taxon>Dinosauria</taxon>
        <taxon>Saurischia</taxon>
        <taxon>Theropoda</taxon>
        <taxon>Coelurosauria</taxon>
        <taxon>Aves</taxon>
        <taxon>Neognathae</taxon>
        <taxon>Galloanserae</taxon>
        <taxon>Galliformes</taxon>
        <taxon>Phasianidae</taxon>
        <taxon>Perdicinae</taxon>
        <taxon>Coturnix</taxon>
    </lineage>
</organism>
<feature type="signal peptide" evidence="11">
    <location>
        <begin position="1"/>
        <end position="19"/>
    </location>
</feature>
<dbReference type="Pfam" id="PF00002">
    <property type="entry name" value="7tm_2"/>
    <property type="match status" value="1"/>
</dbReference>
<evidence type="ECO:0000256" key="9">
    <source>
        <dbReference type="SAM" id="MobiDB-lite"/>
    </source>
</evidence>
<dbReference type="PANTHER" id="PTHR12011:SF58">
    <property type="entry name" value="ADHESION G-PROTEIN COUPLED RECEPTOR D2"/>
    <property type="match status" value="1"/>
</dbReference>
<dbReference type="Pfam" id="PF00354">
    <property type="entry name" value="Pentaxin"/>
    <property type="match status" value="1"/>
</dbReference>
<feature type="transmembrane region" description="Helical" evidence="10">
    <location>
        <begin position="781"/>
        <end position="806"/>
    </location>
</feature>
<keyword evidence="4 10" id="KW-0812">Transmembrane</keyword>
<dbReference type="GO" id="GO:0004930">
    <property type="term" value="F:G protein-coupled receptor activity"/>
    <property type="evidence" value="ECO:0007669"/>
    <property type="project" value="InterPro"/>
</dbReference>
<comment type="similarity">
    <text evidence="2">Belongs to the G-protein coupled receptor 2 family. Adhesion G-protein coupled receptor (ADGR) subfamily.</text>
</comment>
<keyword evidence="5 10" id="KW-1133">Transmembrane helix</keyword>
<evidence type="ECO:0000256" key="4">
    <source>
        <dbReference type="ARBA" id="ARBA00022692"/>
    </source>
</evidence>
<dbReference type="GeneTree" id="ENSGT00940000161534"/>
<dbReference type="InterPro" id="IPR057244">
    <property type="entry name" value="GAIN_B"/>
</dbReference>
<dbReference type="PROSITE" id="PS50261">
    <property type="entry name" value="G_PROTEIN_RECEP_F2_4"/>
    <property type="match status" value="1"/>
</dbReference>
<evidence type="ECO:0000259" key="13">
    <source>
        <dbReference type="PROSITE" id="PS50261"/>
    </source>
</evidence>
<sequence length="1265" mass="140658">MRDLRPDSWFFSFLVGSLSRTLFTSAALAENQTSKDFVPVMIETLRHVYEYVPTALDWWHADRFCDQRFAQLLFEPPDSEQSSFSKLLQSHHIRGSVWLNERDGVLHKPKWRRNHIVPVLVFGDKTDTKYVKVLSDFPVLPAVTACAHLQWDTRTQEIATVFSYAVPAFINEFQLRGFVDEEGFVRFALIVHGHHSPYLPMFRADGQWHHFCVTWQQENGTWAIYADGKRRASASGLYAVGLAAPQAIYGQGTFIIGQDQDSLGGTFKAKESFSGNITDLHIWQKVLSVEQIENVRSCWMVEQELVFGWSLNALEIESTVEEVIAQFLCPGPVEECQVFEVGSSGFRHTSCLQSLPFICRYRKDAYWQLKKAQLESSHLLVSHVNTLAKRMMIPENIFTSNVRDMNLSVALGTLDVLATVLRKEETPVESSDLLMVLQLLKQVADVEVQEREELEMLEQLGQYYVEVTELILEEQNIESWSSISQAVRGPMAVVELCDRVVSLLAPLLNSGRTKITIQHQNVGMEVRKLELSSQQLSTETYLIQSPEEDRPDFIEIPVEEMQRLKAKGLRRVTVKNMWFGYGSLQRCLPGPGSSAAFQDEAASDGGQKYLSTAVGTAVISSTVLSDYQEISTSVRYRLQHHSQDLPDKLVGPICAFWNFSLSPEAGGMWSTAGCSVVTSLPDSTVCFCNHTTNFAVLLQMYEIERTTKEELTLQTLTFIGCGVSFCALVVTFILFLVVGVPKSERTTVHKNLIFALAAAEALLMFSEVAKTNQVLCFLVTAFLHLLFMAAFSWMLVEGLLLWSKVVAVNMSEDRRMKFYYATGWGLPSIIVGVTLATSFNNYVADNHCWLNVQTNVIWAFVGPVLFILAVNTFVLFRVVMVTVSSARRRAKMLTPNSSLENQIGIQIWATAKPILVLLPVLGLTWVCGILVHLSIVWAYVFIMLNSLQGLYIFLVYAIYNSEVRNAIQRMKDKKKALSFTNCSHPINYLSSPRNTTSWETGKPSPAVESAPSNPVQKDPPMKNITSRGNFGGKIPMGISSVMSPERPAVELTAFKSSGNISLFIFNLFYANTAFSDCIVEHRLEGGGQVMLAQTLGSVLFPSCLGGCSPGKAAGVCPGKGCSRYEEQGVPRSPTVLPLPAVPAAQLSHEPLQSSATGAHLPAPMWHFPASLQPFCCLHLSAICCTPAVKLQLTDMQQMQIGTRKQQAGPSAPGGLARSRGGSSSLMPQGIVKQQLLQESWVGVRSNLLLQKGSQERWGVQTGMDL</sequence>
<dbReference type="Ensembl" id="ENSCJPT00005018515.1">
    <property type="protein sequence ID" value="ENSCJPP00005012824.1"/>
    <property type="gene ID" value="ENSCJPG00005010881.1"/>
</dbReference>
<feature type="transmembrane region" description="Helical" evidence="10">
    <location>
        <begin position="716"/>
        <end position="740"/>
    </location>
</feature>
<keyword evidence="7" id="KW-1015">Disulfide bond</keyword>
<dbReference type="Pfam" id="PF16489">
    <property type="entry name" value="GAIN"/>
    <property type="match status" value="1"/>
</dbReference>
<feature type="transmembrane region" description="Helical" evidence="10">
    <location>
        <begin position="818"/>
        <end position="836"/>
    </location>
</feature>
<feature type="compositionally biased region" description="Low complexity" evidence="9">
    <location>
        <begin position="1210"/>
        <end position="1223"/>
    </location>
</feature>
<dbReference type="PROSITE" id="PS50221">
    <property type="entry name" value="GAIN_B"/>
    <property type="match status" value="1"/>
</dbReference>
<evidence type="ECO:0000259" key="14">
    <source>
        <dbReference type="PROSITE" id="PS51828"/>
    </source>
</evidence>
<dbReference type="SUPFAM" id="SSF49899">
    <property type="entry name" value="Concanavalin A-like lectins/glucanases"/>
    <property type="match status" value="1"/>
</dbReference>
<dbReference type="GO" id="GO:0007189">
    <property type="term" value="P:adenylate cyclase-activating G protein-coupled receptor signaling pathway"/>
    <property type="evidence" value="ECO:0007669"/>
    <property type="project" value="TreeGrafter"/>
</dbReference>
<keyword evidence="16" id="KW-1185">Reference proteome</keyword>
<feature type="transmembrane region" description="Helical" evidence="10">
    <location>
        <begin position="914"/>
        <end position="931"/>
    </location>
</feature>
<evidence type="ECO:0000256" key="3">
    <source>
        <dbReference type="ARBA" id="ARBA00022475"/>
    </source>
</evidence>
<dbReference type="InterPro" id="IPR013320">
    <property type="entry name" value="ConA-like_dom_sf"/>
</dbReference>
<dbReference type="CDD" id="cd15255">
    <property type="entry name" value="7tmB2_GPR144"/>
    <property type="match status" value="1"/>
</dbReference>
<accession>A0A8C2TI42</accession>
<keyword evidence="11" id="KW-0732">Signal</keyword>
<feature type="domain" description="GAIN-B" evidence="12">
    <location>
        <begin position="527"/>
        <end position="704"/>
    </location>
</feature>
<name>A0A8C2TI42_COTJA</name>
<proteinExistence type="inferred from homology"/>
<keyword evidence="6 10" id="KW-0472">Membrane</keyword>
<dbReference type="Gene3D" id="2.60.220.50">
    <property type="match status" value="1"/>
</dbReference>
<dbReference type="SMART" id="SM00303">
    <property type="entry name" value="GPS"/>
    <property type="match status" value="1"/>
</dbReference>
<evidence type="ECO:0000256" key="1">
    <source>
        <dbReference type="ARBA" id="ARBA00004651"/>
    </source>
</evidence>
<dbReference type="InterPro" id="IPR001759">
    <property type="entry name" value="PTX_dom"/>
</dbReference>
<feature type="transmembrane region" description="Helical" evidence="10">
    <location>
        <begin position="752"/>
        <end position="769"/>
    </location>
</feature>
<evidence type="ECO:0000256" key="2">
    <source>
        <dbReference type="ARBA" id="ARBA00007343"/>
    </source>
</evidence>
<feature type="chain" id="PRO_5034993060" evidence="11">
    <location>
        <begin position="20"/>
        <end position="1265"/>
    </location>
</feature>
<dbReference type="FunFam" id="2.60.120.200:FF:000171">
    <property type="entry name" value="Adhesion G-protein coupled receptor D2"/>
    <property type="match status" value="1"/>
</dbReference>
<evidence type="ECO:0000256" key="8">
    <source>
        <dbReference type="PROSITE-ProRule" id="PRU01172"/>
    </source>
</evidence>
<comment type="subcellular location">
    <subcellularLocation>
        <location evidence="1">Cell membrane</location>
        <topology evidence="1">Multi-pass membrane protein</topology>
    </subcellularLocation>
</comment>
<evidence type="ECO:0000256" key="11">
    <source>
        <dbReference type="SAM" id="SignalP"/>
    </source>
</evidence>
<feature type="transmembrane region" description="Helical" evidence="10">
    <location>
        <begin position="937"/>
        <end position="959"/>
    </location>
</feature>
<dbReference type="InterPro" id="IPR000832">
    <property type="entry name" value="GPCR_2_secretin-like"/>
</dbReference>
<dbReference type="FunFam" id="1.20.1070.10:FF:000252">
    <property type="entry name" value="Adhesion G protein-coupled receptor D2"/>
    <property type="match status" value="1"/>
</dbReference>
<dbReference type="PROSITE" id="PS51828">
    <property type="entry name" value="PTX_2"/>
    <property type="match status" value="1"/>
</dbReference>
<feature type="region of interest" description="Disordered" evidence="9">
    <location>
        <begin position="993"/>
        <end position="1026"/>
    </location>
</feature>
<dbReference type="InterPro" id="IPR046338">
    <property type="entry name" value="GAIN_dom_sf"/>
</dbReference>
<protein>
    <submittedName>
        <fullName evidence="15">Adhesion G protein-coupled receptor D2</fullName>
    </submittedName>
</protein>
<dbReference type="Gene3D" id="2.60.120.200">
    <property type="match status" value="1"/>
</dbReference>
<dbReference type="FunFam" id="2.60.220.50:FF:000046">
    <property type="entry name" value="Adhesion G protein-coupled receptor D2"/>
    <property type="match status" value="1"/>
</dbReference>
<comment type="caution">
    <text evidence="8">Lacks conserved residue(s) required for the propagation of feature annotation.</text>
</comment>
<evidence type="ECO:0000313" key="15">
    <source>
        <dbReference type="Ensembl" id="ENSCJPP00005012824.1"/>
    </source>
</evidence>
<dbReference type="Pfam" id="PF01825">
    <property type="entry name" value="GPS"/>
    <property type="match status" value="1"/>
</dbReference>
<evidence type="ECO:0000256" key="6">
    <source>
        <dbReference type="ARBA" id="ARBA00023136"/>
    </source>
</evidence>
<evidence type="ECO:0000256" key="5">
    <source>
        <dbReference type="ARBA" id="ARBA00022989"/>
    </source>
</evidence>
<dbReference type="PANTHER" id="PTHR12011">
    <property type="entry name" value="ADHESION G-PROTEIN COUPLED RECEPTOR"/>
    <property type="match status" value="1"/>
</dbReference>
<feature type="domain" description="G-protein coupled receptors family 2 profile 2" evidence="13">
    <location>
        <begin position="713"/>
        <end position="960"/>
    </location>
</feature>
<reference evidence="15" key="2">
    <citation type="submission" date="2025-08" db="UniProtKB">
        <authorList>
            <consortium name="Ensembl"/>
        </authorList>
    </citation>
    <scope>IDENTIFICATION</scope>
</reference>
<evidence type="ECO:0000259" key="12">
    <source>
        <dbReference type="PROSITE" id="PS50221"/>
    </source>
</evidence>
<evidence type="ECO:0000256" key="10">
    <source>
        <dbReference type="SAM" id="Phobius"/>
    </source>
</evidence>
<reference evidence="15" key="1">
    <citation type="submission" date="2015-11" db="EMBL/GenBank/DDBJ databases">
        <authorList>
            <consortium name="International Coturnix japonica Genome Analysis Consortium"/>
            <person name="Warren W."/>
            <person name="Burt D.W."/>
            <person name="Antin P.B."/>
            <person name="Lanford R."/>
            <person name="Gros J."/>
            <person name="Wilson R.K."/>
        </authorList>
    </citation>
    <scope>NUCLEOTIDE SEQUENCE [LARGE SCALE GENOMIC DNA]</scope>
</reference>
<reference evidence="15" key="3">
    <citation type="submission" date="2025-09" db="UniProtKB">
        <authorList>
            <consortium name="Ensembl"/>
        </authorList>
    </citation>
    <scope>IDENTIFICATION</scope>
</reference>
<feature type="domain" description="Pentraxin (PTX)" evidence="14">
    <location>
        <begin position="116"/>
        <end position="329"/>
    </location>
</feature>
<dbReference type="AlphaFoldDB" id="A0A8C2TI42"/>
<gene>
    <name evidence="15" type="primary">ADGRD2</name>
</gene>
<dbReference type="Gene3D" id="1.20.1070.10">
    <property type="entry name" value="Rhodopsin 7-helix transmembrane proteins"/>
    <property type="match status" value="1"/>
</dbReference>
<dbReference type="SUPFAM" id="SSF81321">
    <property type="entry name" value="Family A G protein-coupled receptor-like"/>
    <property type="match status" value="1"/>
</dbReference>
<dbReference type="InterPro" id="IPR032471">
    <property type="entry name" value="AGRL2-4_GAIN_subdom_A"/>
</dbReference>
<feature type="transmembrane region" description="Helical" evidence="10">
    <location>
        <begin position="856"/>
        <end position="883"/>
    </location>
</feature>
<dbReference type="GO" id="GO:0005886">
    <property type="term" value="C:plasma membrane"/>
    <property type="evidence" value="ECO:0007669"/>
    <property type="project" value="UniProtKB-SubCell"/>
</dbReference>